<gene>
    <name evidence="1" type="ORF">SAMN05421866_4205</name>
</gene>
<dbReference type="Proteomes" id="UP000184047">
    <property type="component" value="Unassembled WGS sequence"/>
</dbReference>
<evidence type="ECO:0000313" key="2">
    <source>
        <dbReference type="Proteomes" id="UP000184047"/>
    </source>
</evidence>
<dbReference type="EMBL" id="FQWT01000008">
    <property type="protein sequence ID" value="SHH90183.1"/>
    <property type="molecule type" value="Genomic_DNA"/>
</dbReference>
<dbReference type="RefSeq" id="WP_073066550.1">
    <property type="nucleotide sequence ID" value="NZ_FQWT01000008.1"/>
</dbReference>
<accession>A0A1M5WT26</accession>
<sequence length="142" mass="16837">MTKEEQLKIYSAYLPYGLELQHKYEKAKHEGESVLRSWVKPLEPLDLGCLFPHRKDSFDWKPILYDLSYLSKEIEHEGVKVIPIDYISLSKANSQRIMRRYANGQSLDVLEQWQFERLLQLHLNVFNLPEDQFINKATLTNK</sequence>
<dbReference type="OrthoDB" id="1262555at2"/>
<dbReference type="AlphaFoldDB" id="A0A1M5WT26"/>
<dbReference type="STRING" id="421058.SAMN05421866_4205"/>
<protein>
    <submittedName>
        <fullName evidence="1">Uncharacterized protein</fullName>
    </submittedName>
</protein>
<proteinExistence type="predicted"/>
<evidence type="ECO:0000313" key="1">
    <source>
        <dbReference type="EMBL" id="SHH90183.1"/>
    </source>
</evidence>
<name>A0A1M5WT26_9FLAO</name>
<organism evidence="1 2">
    <name type="scientific">Chryseobacterium oranimense</name>
    <dbReference type="NCBI Taxonomy" id="421058"/>
    <lineage>
        <taxon>Bacteria</taxon>
        <taxon>Pseudomonadati</taxon>
        <taxon>Bacteroidota</taxon>
        <taxon>Flavobacteriia</taxon>
        <taxon>Flavobacteriales</taxon>
        <taxon>Weeksellaceae</taxon>
        <taxon>Chryseobacterium group</taxon>
        <taxon>Chryseobacterium</taxon>
    </lineage>
</organism>
<keyword evidence="2" id="KW-1185">Reference proteome</keyword>
<reference evidence="2" key="1">
    <citation type="submission" date="2016-11" db="EMBL/GenBank/DDBJ databases">
        <authorList>
            <person name="Varghese N."/>
            <person name="Submissions S."/>
        </authorList>
    </citation>
    <scope>NUCLEOTIDE SEQUENCE [LARGE SCALE GENOMIC DNA]</scope>
    <source>
        <strain evidence="2">DSM 19055</strain>
    </source>
</reference>